<keyword evidence="6" id="KW-0560">Oxidoreductase</keyword>
<dbReference type="CDD" id="cd00207">
    <property type="entry name" value="fer2"/>
    <property type="match status" value="1"/>
</dbReference>
<dbReference type="GO" id="GO:0046872">
    <property type="term" value="F:metal ion binding"/>
    <property type="evidence" value="ECO:0007669"/>
    <property type="project" value="UniProtKB-KW"/>
</dbReference>
<evidence type="ECO:0000256" key="8">
    <source>
        <dbReference type="ARBA" id="ARBA00023014"/>
    </source>
</evidence>
<protein>
    <submittedName>
        <fullName evidence="15">Oxidoreductase</fullName>
    </submittedName>
</protein>
<accession>A0A9W6GYH6</accession>
<dbReference type="InterPro" id="IPR008333">
    <property type="entry name" value="Cbr1-like_FAD-bd_dom"/>
</dbReference>
<organism evidence="15 16">
    <name type="scientific">Methylocystis echinoides</name>
    <dbReference type="NCBI Taxonomy" id="29468"/>
    <lineage>
        <taxon>Bacteria</taxon>
        <taxon>Pseudomonadati</taxon>
        <taxon>Pseudomonadota</taxon>
        <taxon>Alphaproteobacteria</taxon>
        <taxon>Hyphomicrobiales</taxon>
        <taxon>Methylocystaceae</taxon>
        <taxon>Methylocystis</taxon>
    </lineage>
</organism>
<dbReference type="AlphaFoldDB" id="A0A9W6GYH6"/>
<dbReference type="InterPro" id="IPR006058">
    <property type="entry name" value="2Fe2S_fd_BS"/>
</dbReference>
<comment type="similarity">
    <text evidence="10">In the N-terminal section; belongs to the FAD-binding oxidoreductase type 6 family.</text>
</comment>
<evidence type="ECO:0000256" key="1">
    <source>
        <dbReference type="ARBA" id="ARBA00001974"/>
    </source>
</evidence>
<dbReference type="InterPro" id="IPR039261">
    <property type="entry name" value="FNR_nucleotide-bd"/>
</dbReference>
<dbReference type="Pfam" id="PF00111">
    <property type="entry name" value="Fer2"/>
    <property type="match status" value="1"/>
</dbReference>
<proteinExistence type="inferred from homology"/>
<feature type="domain" description="2Fe-2S ferredoxin-type" evidence="13">
    <location>
        <begin position="479"/>
        <end position="564"/>
    </location>
</feature>
<dbReference type="PRINTS" id="PR00371">
    <property type="entry name" value="FPNCR"/>
</dbReference>
<evidence type="ECO:0000256" key="7">
    <source>
        <dbReference type="ARBA" id="ARBA00023004"/>
    </source>
</evidence>
<dbReference type="Pfam" id="PF00175">
    <property type="entry name" value="NAD_binding_1"/>
    <property type="match status" value="1"/>
</dbReference>
<dbReference type="InterPro" id="IPR036010">
    <property type="entry name" value="2Fe-2S_ferredoxin-like_sf"/>
</dbReference>
<dbReference type="GO" id="GO:0016491">
    <property type="term" value="F:oxidoreductase activity"/>
    <property type="evidence" value="ECO:0007669"/>
    <property type="project" value="UniProtKB-KW"/>
</dbReference>
<dbReference type="InterPro" id="IPR001041">
    <property type="entry name" value="2Fe-2S_ferredoxin-type"/>
</dbReference>
<evidence type="ECO:0000313" key="15">
    <source>
        <dbReference type="EMBL" id="GLI95160.1"/>
    </source>
</evidence>
<dbReference type="InterPro" id="IPR001433">
    <property type="entry name" value="OxRdtase_FAD/NAD-bd"/>
</dbReference>
<dbReference type="Gene3D" id="3.10.20.30">
    <property type="match status" value="1"/>
</dbReference>
<evidence type="ECO:0000259" key="14">
    <source>
        <dbReference type="PROSITE" id="PS51384"/>
    </source>
</evidence>
<dbReference type="SUPFAM" id="SSF63380">
    <property type="entry name" value="Riboflavin synthase domain-like"/>
    <property type="match status" value="1"/>
</dbReference>
<evidence type="ECO:0000256" key="9">
    <source>
        <dbReference type="ARBA" id="ARBA00034078"/>
    </source>
</evidence>
<keyword evidence="12" id="KW-1133">Transmembrane helix</keyword>
<keyword evidence="3" id="KW-0001">2Fe-2S</keyword>
<dbReference type="InterPro" id="IPR012675">
    <property type="entry name" value="Beta-grasp_dom_sf"/>
</dbReference>
<keyword evidence="7" id="KW-0408">Iron</keyword>
<dbReference type="InterPro" id="IPR017938">
    <property type="entry name" value="Riboflavin_synthase-like_b-brl"/>
</dbReference>
<feature type="region of interest" description="Disordered" evidence="11">
    <location>
        <begin position="1"/>
        <end position="21"/>
    </location>
</feature>
<dbReference type="InterPro" id="IPR017927">
    <property type="entry name" value="FAD-bd_FR_type"/>
</dbReference>
<keyword evidence="12" id="KW-0812">Transmembrane</keyword>
<dbReference type="SUPFAM" id="SSF52343">
    <property type="entry name" value="Ferredoxin reductase-like, C-terminal NADP-linked domain"/>
    <property type="match status" value="1"/>
</dbReference>
<gene>
    <name evidence="15" type="ORF">LMG27198_41520</name>
</gene>
<dbReference type="PROSITE" id="PS51085">
    <property type="entry name" value="2FE2S_FER_2"/>
    <property type="match status" value="1"/>
</dbReference>
<keyword evidence="16" id="KW-1185">Reference proteome</keyword>
<name>A0A9W6GYH6_9HYPH</name>
<dbReference type="PROSITE" id="PS00197">
    <property type="entry name" value="2FE2S_FER_1"/>
    <property type="match status" value="1"/>
</dbReference>
<dbReference type="PANTHER" id="PTHR47354">
    <property type="entry name" value="NADH OXIDOREDUCTASE HCR"/>
    <property type="match status" value="1"/>
</dbReference>
<evidence type="ECO:0000256" key="3">
    <source>
        <dbReference type="ARBA" id="ARBA00022714"/>
    </source>
</evidence>
<dbReference type="InterPro" id="IPR050415">
    <property type="entry name" value="MRET"/>
</dbReference>
<keyword evidence="12" id="KW-0472">Membrane</keyword>
<keyword evidence="8" id="KW-0411">Iron-sulfur</keyword>
<dbReference type="GO" id="GO:0051537">
    <property type="term" value="F:2 iron, 2 sulfur cluster binding"/>
    <property type="evidence" value="ECO:0007669"/>
    <property type="project" value="UniProtKB-KW"/>
</dbReference>
<evidence type="ECO:0000256" key="4">
    <source>
        <dbReference type="ARBA" id="ARBA00022723"/>
    </source>
</evidence>
<dbReference type="Pfam" id="PF00970">
    <property type="entry name" value="FAD_binding_6"/>
    <property type="match status" value="1"/>
</dbReference>
<keyword evidence="5" id="KW-0274">FAD</keyword>
<comment type="cofactor">
    <cofactor evidence="9">
        <name>[2Fe-2S] cluster</name>
        <dbReference type="ChEBI" id="CHEBI:190135"/>
    </cofactor>
</comment>
<sequence>MGGMMGEMMREMGAPPPKELYPSLMSLPPQLPPEKREELLRQARERMTAGKNLLSKGMEALSDSAASGDIRAAEDATARMRQGLAQFESGVAAHRALADGKALRSVALQWFKREMTLRAPPAAEAPHGLFGLSWFHYVVMLILLTFAGAMIWMSFRRISRAEALLTSLTTGKRVVSEIAPAARSPRAPGAAPEAALTAFPAPPPAEYKVVAPAGLPAGRWSGQLRVAQIFQETADVRTFRLMHPAGGDLPFVFQPGQFLTISVTTEGKEAKRSYSISSSPCCRGWCEITVKRAPHGAVSAFLHEQVKAGDLLEASGPYGKFSFRGAEAPSIVFIAGGVGITPLMSALRYLTDQSWAGGIFLVYACASLKDVIYREELEYLVRRHPNLHVAFVLSDEDSPLWTGPRGYITKDLLVQAVPDLSGRLIHLCGPPPMMQAVKTILSEVGVPPDQVRTETFLTPEPGLPRPPGSPISAPSAVAAPICSFVRSGKTAPLPADKTILDASEDVGVNIDYSCRQGYCGVCKIKLLSGEVTMAVDDGLAAEDKALGFILACQAKASADVTVEA</sequence>
<evidence type="ECO:0000256" key="2">
    <source>
        <dbReference type="ARBA" id="ARBA00022630"/>
    </source>
</evidence>
<dbReference type="PANTHER" id="PTHR47354:SF6">
    <property type="entry name" value="NADH OXIDOREDUCTASE HCR"/>
    <property type="match status" value="1"/>
</dbReference>
<evidence type="ECO:0000313" key="16">
    <source>
        <dbReference type="Proteomes" id="UP001144323"/>
    </source>
</evidence>
<dbReference type="InterPro" id="IPR001709">
    <property type="entry name" value="Flavoprot_Pyr_Nucl_cyt_Rdtase"/>
</dbReference>
<comment type="caution">
    <text evidence="15">The sequence shown here is derived from an EMBL/GenBank/DDBJ whole genome shotgun (WGS) entry which is preliminary data.</text>
</comment>
<dbReference type="SUPFAM" id="SSF54292">
    <property type="entry name" value="2Fe-2S ferredoxin-like"/>
    <property type="match status" value="1"/>
</dbReference>
<comment type="cofactor">
    <cofactor evidence="1">
        <name>FAD</name>
        <dbReference type="ChEBI" id="CHEBI:57692"/>
    </cofactor>
</comment>
<dbReference type="CDD" id="cd06217">
    <property type="entry name" value="FNR_iron_sulfur_binding_3"/>
    <property type="match status" value="1"/>
</dbReference>
<dbReference type="EMBL" id="BSEC01000002">
    <property type="protein sequence ID" value="GLI95160.1"/>
    <property type="molecule type" value="Genomic_DNA"/>
</dbReference>
<reference evidence="15" key="1">
    <citation type="journal article" date="2023" name="Int. J. Syst. Evol. Microbiol.">
        <title>Methylocystis iwaonis sp. nov., a type II methane-oxidizing bacterium from surface soil of a rice paddy field in Japan, and emended description of the genus Methylocystis (ex Whittenbury et al. 1970) Bowman et al. 1993.</title>
        <authorList>
            <person name="Kaise H."/>
            <person name="Sawadogo J.B."/>
            <person name="Alam M.S."/>
            <person name="Ueno C."/>
            <person name="Dianou D."/>
            <person name="Shinjo R."/>
            <person name="Asakawa S."/>
        </authorList>
    </citation>
    <scope>NUCLEOTIDE SEQUENCE</scope>
    <source>
        <strain evidence="15">LMG27198</strain>
    </source>
</reference>
<keyword evidence="4" id="KW-0479">Metal-binding</keyword>
<feature type="domain" description="FAD-binding FR-type" evidence="14">
    <location>
        <begin position="219"/>
        <end position="324"/>
    </location>
</feature>
<feature type="transmembrane region" description="Helical" evidence="12">
    <location>
        <begin position="134"/>
        <end position="155"/>
    </location>
</feature>
<evidence type="ECO:0000256" key="12">
    <source>
        <dbReference type="SAM" id="Phobius"/>
    </source>
</evidence>
<dbReference type="PROSITE" id="PS51384">
    <property type="entry name" value="FAD_FR"/>
    <property type="match status" value="1"/>
</dbReference>
<evidence type="ECO:0000256" key="10">
    <source>
        <dbReference type="ARBA" id="ARBA00061434"/>
    </source>
</evidence>
<evidence type="ECO:0000259" key="13">
    <source>
        <dbReference type="PROSITE" id="PS51085"/>
    </source>
</evidence>
<dbReference type="Proteomes" id="UP001144323">
    <property type="component" value="Unassembled WGS sequence"/>
</dbReference>
<evidence type="ECO:0000256" key="5">
    <source>
        <dbReference type="ARBA" id="ARBA00022827"/>
    </source>
</evidence>
<dbReference type="Gene3D" id="2.40.30.10">
    <property type="entry name" value="Translation factors"/>
    <property type="match status" value="1"/>
</dbReference>
<keyword evidence="2" id="KW-0285">Flavoprotein</keyword>
<dbReference type="PRINTS" id="PR00410">
    <property type="entry name" value="PHEHYDRXLASE"/>
</dbReference>
<evidence type="ECO:0000256" key="6">
    <source>
        <dbReference type="ARBA" id="ARBA00023002"/>
    </source>
</evidence>
<evidence type="ECO:0000256" key="11">
    <source>
        <dbReference type="SAM" id="MobiDB-lite"/>
    </source>
</evidence>
<dbReference type="Gene3D" id="3.40.50.80">
    <property type="entry name" value="Nucleotide-binding domain of ferredoxin-NADP reductase (FNR) module"/>
    <property type="match status" value="1"/>
</dbReference>